<dbReference type="Proteomes" id="UP000780875">
    <property type="component" value="Unassembled WGS sequence"/>
</dbReference>
<accession>A0ABS7UEH4</accession>
<sequence>MRIATHGYNRGVIDVASHLDVGGSLDNRGRIRVAQGVPVPDDITGRPPVVTAYDEAPALASSYPRDGAVDVLPDSTILLTFSEPATAIRNWYSVTLADTAATQVPVRTCRRGPRTYAIDPLGPLPAGTEVTVRLAPGLVLDQDPIDPPGAMSEYFPFVREIERSRRSAG</sequence>
<keyword evidence="4" id="KW-1185">Reference proteome</keyword>
<reference evidence="3 4" key="1">
    <citation type="submission" date="2021-09" db="EMBL/GenBank/DDBJ databases">
        <title>Whole genome sequence of Nocardioides sp. GBK3QG-3.</title>
        <authorList>
            <person name="Tuo L."/>
        </authorList>
    </citation>
    <scope>NUCLEOTIDE SEQUENCE [LARGE SCALE GENOMIC DNA]</scope>
    <source>
        <strain evidence="3 4">GBK3QG-3</strain>
    </source>
</reference>
<dbReference type="Pfam" id="PF13205">
    <property type="entry name" value="Big_5"/>
    <property type="match status" value="1"/>
</dbReference>
<gene>
    <name evidence="3" type="ORF">K8U61_14620</name>
</gene>
<name>A0ABS7UEH4_9ACTN</name>
<evidence type="ECO:0000259" key="2">
    <source>
        <dbReference type="Pfam" id="PF13205"/>
    </source>
</evidence>
<evidence type="ECO:0000256" key="1">
    <source>
        <dbReference type="ARBA" id="ARBA00022729"/>
    </source>
</evidence>
<protein>
    <submittedName>
        <fullName evidence="3">Ig-like domain-containing protein</fullName>
    </submittedName>
</protein>
<proteinExistence type="predicted"/>
<comment type="caution">
    <text evidence="3">The sequence shown here is derived from an EMBL/GenBank/DDBJ whole genome shotgun (WGS) entry which is preliminary data.</text>
</comment>
<organism evidence="3 4">
    <name type="scientific">Nocardioides mangrovi</name>
    <dbReference type="NCBI Taxonomy" id="2874580"/>
    <lineage>
        <taxon>Bacteria</taxon>
        <taxon>Bacillati</taxon>
        <taxon>Actinomycetota</taxon>
        <taxon>Actinomycetes</taxon>
        <taxon>Propionibacteriales</taxon>
        <taxon>Nocardioidaceae</taxon>
        <taxon>Nocardioides</taxon>
    </lineage>
</organism>
<evidence type="ECO:0000313" key="4">
    <source>
        <dbReference type="Proteomes" id="UP000780875"/>
    </source>
</evidence>
<dbReference type="EMBL" id="JAIQZJ010000008">
    <property type="protein sequence ID" value="MBZ5739403.1"/>
    <property type="molecule type" value="Genomic_DNA"/>
</dbReference>
<dbReference type="RefSeq" id="WP_224123771.1">
    <property type="nucleotide sequence ID" value="NZ_JAIQZJ010000008.1"/>
</dbReference>
<feature type="domain" description="SbsA Ig-like" evidence="2">
    <location>
        <begin position="55"/>
        <end position="142"/>
    </location>
</feature>
<dbReference type="InterPro" id="IPR032812">
    <property type="entry name" value="SbsA_Ig"/>
</dbReference>
<keyword evidence="1" id="KW-0732">Signal</keyword>
<evidence type="ECO:0000313" key="3">
    <source>
        <dbReference type="EMBL" id="MBZ5739403.1"/>
    </source>
</evidence>